<proteinExistence type="predicted"/>
<comment type="caution">
    <text evidence="3">The sequence shown here is derived from an EMBL/GenBank/DDBJ whole genome shotgun (WGS) entry which is preliminary data.</text>
</comment>
<dbReference type="AlphaFoldDB" id="A0A9P5XL84"/>
<protein>
    <submittedName>
        <fullName evidence="3">NIF-domain-containing protein</fullName>
    </submittedName>
</protein>
<dbReference type="InterPro" id="IPR036412">
    <property type="entry name" value="HAD-like_sf"/>
</dbReference>
<reference evidence="3" key="1">
    <citation type="submission" date="2020-11" db="EMBL/GenBank/DDBJ databases">
        <authorList>
            <consortium name="DOE Joint Genome Institute"/>
            <person name="Ahrendt S."/>
            <person name="Riley R."/>
            <person name="Andreopoulos W."/>
            <person name="Labutti K."/>
            <person name="Pangilinan J."/>
            <person name="Ruiz-Duenas F.J."/>
            <person name="Barrasa J.M."/>
            <person name="Sanchez-Garcia M."/>
            <person name="Camarero S."/>
            <person name="Miyauchi S."/>
            <person name="Serrano A."/>
            <person name="Linde D."/>
            <person name="Babiker R."/>
            <person name="Drula E."/>
            <person name="Ayuso-Fernandez I."/>
            <person name="Pacheco R."/>
            <person name="Padilla G."/>
            <person name="Ferreira P."/>
            <person name="Barriuso J."/>
            <person name="Kellner H."/>
            <person name="Castanera R."/>
            <person name="Alfaro M."/>
            <person name="Ramirez L."/>
            <person name="Pisabarro A.G."/>
            <person name="Kuo A."/>
            <person name="Tritt A."/>
            <person name="Lipzen A."/>
            <person name="He G."/>
            <person name="Yan M."/>
            <person name="Ng V."/>
            <person name="Cullen D."/>
            <person name="Martin F."/>
            <person name="Rosso M.-N."/>
            <person name="Henrissat B."/>
            <person name="Hibbett D."/>
            <person name="Martinez A.T."/>
            <person name="Grigoriev I.V."/>
        </authorList>
    </citation>
    <scope>NUCLEOTIDE SEQUENCE</scope>
    <source>
        <strain evidence="3">MF-IS2</strain>
    </source>
</reference>
<dbReference type="GO" id="GO:0016791">
    <property type="term" value="F:phosphatase activity"/>
    <property type="evidence" value="ECO:0007669"/>
    <property type="project" value="InterPro"/>
</dbReference>
<dbReference type="NCBIfam" id="TIGR02251">
    <property type="entry name" value="HIF-SF_euk"/>
    <property type="match status" value="1"/>
</dbReference>
<dbReference type="PANTHER" id="PTHR12210">
    <property type="entry name" value="DULLARD PROTEIN PHOSPHATASE"/>
    <property type="match status" value="1"/>
</dbReference>
<dbReference type="FunFam" id="3.40.50.1000:FF:000270">
    <property type="entry name" value="Nuclear envelope-endoplasmic reticulum network protein"/>
    <property type="match status" value="1"/>
</dbReference>
<feature type="region of interest" description="Disordered" evidence="1">
    <location>
        <begin position="16"/>
        <end position="95"/>
    </location>
</feature>
<dbReference type="InterPro" id="IPR023214">
    <property type="entry name" value="HAD_sf"/>
</dbReference>
<name>A0A9P5XL84_9AGAR</name>
<dbReference type="Pfam" id="PF03031">
    <property type="entry name" value="NIF"/>
    <property type="match status" value="1"/>
</dbReference>
<feature type="compositionally biased region" description="Low complexity" evidence="1">
    <location>
        <begin position="173"/>
        <end position="187"/>
    </location>
</feature>
<dbReference type="SMART" id="SM00577">
    <property type="entry name" value="CPDc"/>
    <property type="match status" value="1"/>
</dbReference>
<sequence>MNSLAYLSRQFDVLASARTPPSTPSAEHSPLRLPVDRTQPPLQRTLSFLYPSSSRSSSRSPPRRSNSTPAFQPPSGSQSTIHYEQPSVPQRSKPRHQLDNVINQVFFIRLFLLVWDNLNSAWSAFLEQFNLYAWARRRPVSMASVISEKGKEKENQVIEEASSLMPYDDPKLESQSTSRESTSSPEGSPAPPSRASTPLIHGRGSRFGQKTLVLDLDETLIHSTSRPIPSLASSGSGFFGLGSMGRGNKSPGHTVEVILGGKRTQYHVYKRPFVDFFLRTVSGWYTLVIFTASMQEYADPVIDWLDAGRGILVQRLFRDSCTQLPNGSYTKDLSIVEKDLSRVCLVDNSPVSYRVNEANGIPIEGWTDDPSDEALLDLLPVLDSLRFTKDVRNILSLRSAGLYALPS</sequence>
<dbReference type="InterPro" id="IPR004274">
    <property type="entry name" value="FCP1_dom"/>
</dbReference>
<gene>
    <name evidence="3" type="ORF">P691DRAFT_660890</name>
</gene>
<dbReference type="SUPFAM" id="SSF56784">
    <property type="entry name" value="HAD-like"/>
    <property type="match status" value="1"/>
</dbReference>
<evidence type="ECO:0000259" key="2">
    <source>
        <dbReference type="PROSITE" id="PS50969"/>
    </source>
</evidence>
<feature type="region of interest" description="Disordered" evidence="1">
    <location>
        <begin position="159"/>
        <end position="201"/>
    </location>
</feature>
<evidence type="ECO:0000313" key="4">
    <source>
        <dbReference type="Proteomes" id="UP000807342"/>
    </source>
</evidence>
<feature type="compositionally biased region" description="Polar residues" evidence="1">
    <location>
        <begin position="66"/>
        <end position="90"/>
    </location>
</feature>
<organism evidence="3 4">
    <name type="scientific">Macrolepiota fuliginosa MF-IS2</name>
    <dbReference type="NCBI Taxonomy" id="1400762"/>
    <lineage>
        <taxon>Eukaryota</taxon>
        <taxon>Fungi</taxon>
        <taxon>Dikarya</taxon>
        <taxon>Basidiomycota</taxon>
        <taxon>Agaricomycotina</taxon>
        <taxon>Agaricomycetes</taxon>
        <taxon>Agaricomycetidae</taxon>
        <taxon>Agaricales</taxon>
        <taxon>Agaricineae</taxon>
        <taxon>Agaricaceae</taxon>
        <taxon>Macrolepiota</taxon>
    </lineage>
</organism>
<feature type="domain" description="FCP1 homology" evidence="2">
    <location>
        <begin position="205"/>
        <end position="385"/>
    </location>
</feature>
<dbReference type="CDD" id="cd07521">
    <property type="entry name" value="HAD_FCP1-like"/>
    <property type="match status" value="1"/>
</dbReference>
<evidence type="ECO:0000313" key="3">
    <source>
        <dbReference type="EMBL" id="KAF9452504.1"/>
    </source>
</evidence>
<dbReference type="EMBL" id="MU151071">
    <property type="protein sequence ID" value="KAF9452504.1"/>
    <property type="molecule type" value="Genomic_DNA"/>
</dbReference>
<accession>A0A9P5XL84</accession>
<dbReference type="OrthoDB" id="277011at2759"/>
<dbReference type="InterPro" id="IPR011948">
    <property type="entry name" value="Dullard_phosphatase"/>
</dbReference>
<dbReference type="Gene3D" id="3.40.50.1000">
    <property type="entry name" value="HAD superfamily/HAD-like"/>
    <property type="match status" value="1"/>
</dbReference>
<dbReference type="InterPro" id="IPR050365">
    <property type="entry name" value="TIM50"/>
</dbReference>
<dbReference type="Proteomes" id="UP000807342">
    <property type="component" value="Unassembled WGS sequence"/>
</dbReference>
<feature type="compositionally biased region" description="Low complexity" evidence="1">
    <location>
        <begin position="51"/>
        <end position="65"/>
    </location>
</feature>
<dbReference type="PROSITE" id="PS50969">
    <property type="entry name" value="FCP1"/>
    <property type="match status" value="1"/>
</dbReference>
<keyword evidence="4" id="KW-1185">Reference proteome</keyword>
<evidence type="ECO:0000256" key="1">
    <source>
        <dbReference type="SAM" id="MobiDB-lite"/>
    </source>
</evidence>